<comment type="caution">
    <text evidence="4">The sequence shown here is derived from an EMBL/GenBank/DDBJ whole genome shotgun (WGS) entry which is preliminary data.</text>
</comment>
<dbReference type="SUPFAM" id="SSF54001">
    <property type="entry name" value="Cysteine proteinases"/>
    <property type="match status" value="1"/>
</dbReference>
<dbReference type="InterPro" id="IPR038765">
    <property type="entry name" value="Papain-like_cys_pep_sf"/>
</dbReference>
<reference evidence="4" key="1">
    <citation type="journal article" date="2023" name="IScience">
        <title>Live-bearing cockroach genome reveals convergent evolutionary mechanisms linked to viviparity in insects and beyond.</title>
        <authorList>
            <person name="Fouks B."/>
            <person name="Harrison M.C."/>
            <person name="Mikhailova A.A."/>
            <person name="Marchal E."/>
            <person name="English S."/>
            <person name="Carruthers M."/>
            <person name="Jennings E.C."/>
            <person name="Chiamaka E.L."/>
            <person name="Frigard R.A."/>
            <person name="Pippel M."/>
            <person name="Attardo G.M."/>
            <person name="Benoit J.B."/>
            <person name="Bornberg-Bauer E."/>
            <person name="Tobe S.S."/>
        </authorList>
    </citation>
    <scope>NUCLEOTIDE SEQUENCE</scope>
    <source>
        <strain evidence="4">Stay&amp;Tobe</strain>
    </source>
</reference>
<dbReference type="GO" id="GO:0006508">
    <property type="term" value="P:proteolysis"/>
    <property type="evidence" value="ECO:0007669"/>
    <property type="project" value="InterPro"/>
</dbReference>
<dbReference type="PANTHER" id="PTHR12411">
    <property type="entry name" value="CYSTEINE PROTEASE FAMILY C1-RELATED"/>
    <property type="match status" value="1"/>
</dbReference>
<dbReference type="SMART" id="SM00645">
    <property type="entry name" value="Pept_C1"/>
    <property type="match status" value="1"/>
</dbReference>
<dbReference type="CDD" id="cd02248">
    <property type="entry name" value="Peptidase_C1A"/>
    <property type="match status" value="1"/>
</dbReference>
<dbReference type="SMART" id="SM00848">
    <property type="entry name" value="Inhibitor_I29"/>
    <property type="match status" value="1"/>
</dbReference>
<dbReference type="InterPro" id="IPR000668">
    <property type="entry name" value="Peptidase_C1A_C"/>
</dbReference>
<dbReference type="Gene3D" id="1.10.287.2250">
    <property type="match status" value="1"/>
</dbReference>
<feature type="domain" description="Cathepsin propeptide inhibitor" evidence="3">
    <location>
        <begin position="27"/>
        <end position="87"/>
    </location>
</feature>
<dbReference type="Proteomes" id="UP001233999">
    <property type="component" value="Unassembled WGS sequence"/>
</dbReference>
<dbReference type="InterPro" id="IPR013128">
    <property type="entry name" value="Peptidase_C1A"/>
</dbReference>
<organism evidence="4 5">
    <name type="scientific">Diploptera punctata</name>
    <name type="common">Pacific beetle cockroach</name>
    <dbReference type="NCBI Taxonomy" id="6984"/>
    <lineage>
        <taxon>Eukaryota</taxon>
        <taxon>Metazoa</taxon>
        <taxon>Ecdysozoa</taxon>
        <taxon>Arthropoda</taxon>
        <taxon>Hexapoda</taxon>
        <taxon>Insecta</taxon>
        <taxon>Pterygota</taxon>
        <taxon>Neoptera</taxon>
        <taxon>Polyneoptera</taxon>
        <taxon>Dictyoptera</taxon>
        <taxon>Blattodea</taxon>
        <taxon>Blaberoidea</taxon>
        <taxon>Blaberidae</taxon>
        <taxon>Diplopterinae</taxon>
        <taxon>Diploptera</taxon>
    </lineage>
</organism>
<feature type="domain" description="Peptidase C1A papain C-terminal" evidence="2">
    <location>
        <begin position="114"/>
        <end position="281"/>
    </location>
</feature>
<dbReference type="EMBL" id="JASPKZ010007648">
    <property type="protein sequence ID" value="KAJ9583176.1"/>
    <property type="molecule type" value="Genomic_DNA"/>
</dbReference>
<dbReference type="Pfam" id="PF08246">
    <property type="entry name" value="Inhibitor_I29"/>
    <property type="match status" value="1"/>
</dbReference>
<evidence type="ECO:0000313" key="5">
    <source>
        <dbReference type="Proteomes" id="UP001233999"/>
    </source>
</evidence>
<evidence type="ECO:0008006" key="6">
    <source>
        <dbReference type="Google" id="ProtNLM"/>
    </source>
</evidence>
<proteinExistence type="inferred from homology"/>
<protein>
    <recommendedName>
        <fullName evidence="6">Cathepsin L</fullName>
    </recommendedName>
</protein>
<dbReference type="Gene3D" id="3.90.70.10">
    <property type="entry name" value="Cysteine proteinases"/>
    <property type="match status" value="2"/>
</dbReference>
<gene>
    <name evidence="4" type="ORF">L9F63_022476</name>
</gene>
<evidence type="ECO:0000256" key="1">
    <source>
        <dbReference type="ARBA" id="ARBA00008455"/>
    </source>
</evidence>
<evidence type="ECO:0000259" key="2">
    <source>
        <dbReference type="SMART" id="SM00645"/>
    </source>
</evidence>
<keyword evidence="5" id="KW-1185">Reference proteome</keyword>
<dbReference type="AlphaFoldDB" id="A0AAD7ZMN3"/>
<name>A0AAD7ZMN3_DIPPU</name>
<evidence type="ECO:0000259" key="3">
    <source>
        <dbReference type="SMART" id="SM00848"/>
    </source>
</evidence>
<reference evidence="4" key="2">
    <citation type="submission" date="2023-05" db="EMBL/GenBank/DDBJ databases">
        <authorList>
            <person name="Fouks B."/>
        </authorList>
    </citation>
    <scope>NUCLEOTIDE SEQUENCE</scope>
    <source>
        <strain evidence="4">Stay&amp;Tobe</strain>
        <tissue evidence="4">Testes</tissue>
    </source>
</reference>
<dbReference type="InterPro" id="IPR039417">
    <property type="entry name" value="Peptidase_C1A_papain-like"/>
</dbReference>
<comment type="similarity">
    <text evidence="1">Belongs to the peptidase C1 family.</text>
</comment>
<dbReference type="Pfam" id="PF00112">
    <property type="entry name" value="Peptidase_C1"/>
    <property type="match status" value="1"/>
</dbReference>
<accession>A0AAD7ZMN3</accession>
<sequence>MKFVIPLLTAVAACYCVAIEHIFFSEWNLYKLQFGKNYESRVEEEFRMRVFLENRHLITKHNTEYELGLHTYKLGVNQFSDRLDHELFGMNAIKINREMVTDGATFITPENTVIPDEMDWRTKGAVTRVKNQKMCNSCYAFSATGSLESQQFRKTGKLVSLSEQNIIDCSSKFGNHGCDGGLDTLSFDYIKNNGGIDTEESYPYESRNNGGIDTEESYPYESRKAYQCRYKNETIGAKVTGYVKLPEGDEEKLKEAVATIGPISVGIDSSSKNFFYYKEGE</sequence>
<evidence type="ECO:0000313" key="4">
    <source>
        <dbReference type="EMBL" id="KAJ9583176.1"/>
    </source>
</evidence>
<dbReference type="InterPro" id="IPR013201">
    <property type="entry name" value="Prot_inhib_I29"/>
</dbReference>
<dbReference type="GO" id="GO:0008234">
    <property type="term" value="F:cysteine-type peptidase activity"/>
    <property type="evidence" value="ECO:0007669"/>
    <property type="project" value="InterPro"/>
</dbReference>